<keyword evidence="1" id="KW-1133">Transmembrane helix</keyword>
<reference evidence="2 3" key="1">
    <citation type="submission" date="2017-03" db="EMBL/GenBank/DDBJ databases">
        <authorList>
            <person name="Afonso C.L."/>
            <person name="Miller P.J."/>
            <person name="Scott M.A."/>
            <person name="Spackman E."/>
            <person name="Goraichik I."/>
            <person name="Dimitrov K.M."/>
            <person name="Suarez D.L."/>
            <person name="Swayne D.E."/>
        </authorList>
    </citation>
    <scope>NUCLEOTIDE SEQUENCE [LARGE SCALE GENOMIC DNA]</scope>
    <source>
        <strain evidence="2 3">CECT 8620</strain>
    </source>
</reference>
<dbReference type="Proteomes" id="UP000193862">
    <property type="component" value="Unassembled WGS sequence"/>
</dbReference>
<name>A0A1Y5TK24_9RHOB</name>
<feature type="transmembrane region" description="Helical" evidence="1">
    <location>
        <begin position="53"/>
        <end position="71"/>
    </location>
</feature>
<keyword evidence="3" id="KW-1185">Reference proteome</keyword>
<evidence type="ECO:0000313" key="2">
    <source>
        <dbReference type="EMBL" id="SLN65779.1"/>
    </source>
</evidence>
<keyword evidence="1" id="KW-0812">Transmembrane</keyword>
<dbReference type="AlphaFoldDB" id="A0A1Y5TK24"/>
<dbReference type="EMBL" id="FWFS01000012">
    <property type="protein sequence ID" value="SLN65779.1"/>
    <property type="molecule type" value="Genomic_DNA"/>
</dbReference>
<sequence length="214" mass="23330">MDRYLQDLARLRRTTAFARFLLAGACAYSLLALIFGWAVGVEALVRGPLPHHAMVPSTALCFAILCFSGLVSARGRSRLPVDLSIMVILLVMVNAWLRSVMQNDSIDTVFGLFETGNDRMAWGTILGMLLAAVSNLLTARGFSALSTPFALLGLATFFALFVYHSFDPDSPYSLPLFTETSVVTSALFVIVFLAQLLRQDDELRACENRGGLSA</sequence>
<evidence type="ECO:0000313" key="3">
    <source>
        <dbReference type="Proteomes" id="UP000193862"/>
    </source>
</evidence>
<feature type="transmembrane region" description="Helical" evidence="1">
    <location>
        <begin position="20"/>
        <end position="41"/>
    </location>
</feature>
<gene>
    <name evidence="2" type="ORF">AQS8620_03049</name>
</gene>
<dbReference type="RefSeq" id="WP_143267550.1">
    <property type="nucleotide sequence ID" value="NZ_FWFS01000012.1"/>
</dbReference>
<feature type="transmembrane region" description="Helical" evidence="1">
    <location>
        <begin position="172"/>
        <end position="194"/>
    </location>
</feature>
<feature type="transmembrane region" description="Helical" evidence="1">
    <location>
        <begin position="120"/>
        <end position="137"/>
    </location>
</feature>
<organism evidence="2 3">
    <name type="scientific">Aquimixticola soesokkakensis</name>
    <dbReference type="NCBI Taxonomy" id="1519096"/>
    <lineage>
        <taxon>Bacteria</taxon>
        <taxon>Pseudomonadati</taxon>
        <taxon>Pseudomonadota</taxon>
        <taxon>Alphaproteobacteria</taxon>
        <taxon>Rhodobacterales</taxon>
        <taxon>Paracoccaceae</taxon>
        <taxon>Aquimixticola</taxon>
    </lineage>
</organism>
<protein>
    <submittedName>
        <fullName evidence="2">Uncharacterized protein</fullName>
    </submittedName>
</protein>
<keyword evidence="1" id="KW-0472">Membrane</keyword>
<proteinExistence type="predicted"/>
<accession>A0A1Y5TK24</accession>
<feature type="transmembrane region" description="Helical" evidence="1">
    <location>
        <begin position="83"/>
        <end position="100"/>
    </location>
</feature>
<dbReference type="OrthoDB" id="7876542at2"/>
<evidence type="ECO:0000256" key="1">
    <source>
        <dbReference type="SAM" id="Phobius"/>
    </source>
</evidence>
<feature type="transmembrane region" description="Helical" evidence="1">
    <location>
        <begin position="149"/>
        <end position="166"/>
    </location>
</feature>